<evidence type="ECO:0000313" key="3">
    <source>
        <dbReference type="Proteomes" id="UP000612055"/>
    </source>
</evidence>
<organism evidence="2 3">
    <name type="scientific">Edaphochlamys debaryana</name>
    <dbReference type="NCBI Taxonomy" id="47281"/>
    <lineage>
        <taxon>Eukaryota</taxon>
        <taxon>Viridiplantae</taxon>
        <taxon>Chlorophyta</taxon>
        <taxon>core chlorophytes</taxon>
        <taxon>Chlorophyceae</taxon>
        <taxon>CS clade</taxon>
        <taxon>Chlamydomonadales</taxon>
        <taxon>Chlamydomonadales incertae sedis</taxon>
        <taxon>Edaphochlamys</taxon>
    </lineage>
</organism>
<name>A0A835XJP0_9CHLO</name>
<feature type="compositionally biased region" description="Low complexity" evidence="1">
    <location>
        <begin position="146"/>
        <end position="170"/>
    </location>
</feature>
<reference evidence="2" key="1">
    <citation type="journal article" date="2020" name="bioRxiv">
        <title>Comparative genomics of Chlamydomonas.</title>
        <authorList>
            <person name="Craig R.J."/>
            <person name="Hasan A.R."/>
            <person name="Ness R.W."/>
            <person name="Keightley P.D."/>
        </authorList>
    </citation>
    <scope>NUCLEOTIDE SEQUENCE</scope>
    <source>
        <strain evidence="2">CCAP 11/70</strain>
    </source>
</reference>
<evidence type="ECO:0000313" key="2">
    <source>
        <dbReference type="EMBL" id="KAG2485071.1"/>
    </source>
</evidence>
<protein>
    <submittedName>
        <fullName evidence="2">Uncharacterized protein</fullName>
    </submittedName>
</protein>
<sequence length="280" mass="29411">MARPVFSNARPCNALLEACSHGVMLWLHLEAPLTHAVALAIDAHFRLATTRAAPVRPACYYGRSMLMAPIAATAPAVAPEGRETAETESRSDAVLAATEALESCASSDCGSAPCSRTVSRTSSARGSESLGLSCSADSDTDEAEAAPRSALSSSALPASASPHPLAPAAPSLVPPEARLLLLLLQQGDEDVEPAPPGEPVIAFYARQGRIAAHRRRLQERLQALLRAVQPARRVEGHEVAGAAEGREEAWAVQRRPQLERPVSLLTAALRAADGLPRSCC</sequence>
<comment type="caution">
    <text evidence="2">The sequence shown here is derived from an EMBL/GenBank/DDBJ whole genome shotgun (WGS) entry which is preliminary data.</text>
</comment>
<feature type="region of interest" description="Disordered" evidence="1">
    <location>
        <begin position="105"/>
        <end position="170"/>
    </location>
</feature>
<feature type="compositionally biased region" description="Polar residues" evidence="1">
    <location>
        <begin position="105"/>
        <end position="132"/>
    </location>
</feature>
<keyword evidence="3" id="KW-1185">Reference proteome</keyword>
<accession>A0A835XJP0</accession>
<evidence type="ECO:0000256" key="1">
    <source>
        <dbReference type="SAM" id="MobiDB-lite"/>
    </source>
</evidence>
<dbReference type="EMBL" id="JAEHOE010000136">
    <property type="protein sequence ID" value="KAG2485071.1"/>
    <property type="molecule type" value="Genomic_DNA"/>
</dbReference>
<gene>
    <name evidence="2" type="ORF">HYH03_016168</name>
</gene>
<dbReference type="Proteomes" id="UP000612055">
    <property type="component" value="Unassembled WGS sequence"/>
</dbReference>
<proteinExistence type="predicted"/>
<dbReference type="AlphaFoldDB" id="A0A835XJP0"/>